<dbReference type="EMBL" id="CP019728">
    <property type="protein sequence ID" value="AQS52780.1"/>
    <property type="molecule type" value="Genomic_DNA"/>
</dbReference>
<dbReference type="Pfam" id="PF01425">
    <property type="entry name" value="Amidase"/>
    <property type="match status" value="1"/>
</dbReference>
<dbReference type="Gene3D" id="3.90.1300.10">
    <property type="entry name" value="Amidase signature (AS) domain"/>
    <property type="match status" value="1"/>
</dbReference>
<organism evidence="2 3">
    <name type="scientific">Jeotgalibaca dankookensis</name>
    <dbReference type="NCBI Taxonomy" id="708126"/>
    <lineage>
        <taxon>Bacteria</taxon>
        <taxon>Bacillati</taxon>
        <taxon>Bacillota</taxon>
        <taxon>Bacilli</taxon>
        <taxon>Lactobacillales</taxon>
        <taxon>Carnobacteriaceae</taxon>
        <taxon>Jeotgalibaca</taxon>
    </lineage>
</organism>
<dbReference type="SUPFAM" id="SSF75304">
    <property type="entry name" value="Amidase signature (AS) enzymes"/>
    <property type="match status" value="1"/>
</dbReference>
<name>A0A1S6IML7_9LACT</name>
<accession>A0A1S6IML7</accession>
<evidence type="ECO:0000313" key="2">
    <source>
        <dbReference type="EMBL" id="AQS52780.1"/>
    </source>
</evidence>
<dbReference type="AlphaFoldDB" id="A0A1S6IML7"/>
<dbReference type="InterPro" id="IPR036928">
    <property type="entry name" value="AS_sf"/>
</dbReference>
<protein>
    <recommendedName>
        <fullName evidence="1">Amidase domain-containing protein</fullName>
    </recommendedName>
</protein>
<reference evidence="2 3" key="1">
    <citation type="journal article" date="2014" name="Int. J. Syst. Evol. Microbiol.">
        <title>Jeotgalibaca dankookensis gen. nov., sp. nov., a member of the family Carnobacteriaceae, isolated from seujeot (Korean traditional food).</title>
        <authorList>
            <person name="Lee D.G."/>
            <person name="Trujillo M.E."/>
            <person name="Kang H."/>
            <person name="Ahn T.Y."/>
        </authorList>
    </citation>
    <scope>NUCLEOTIDE SEQUENCE [LARGE SCALE GENOMIC DNA]</scope>
    <source>
        <strain evidence="2 3">EX-07</strain>
    </source>
</reference>
<proteinExistence type="predicted"/>
<dbReference type="STRING" id="708126.BW727_100387"/>
<evidence type="ECO:0000259" key="1">
    <source>
        <dbReference type="Pfam" id="PF01425"/>
    </source>
</evidence>
<dbReference type="KEGG" id="jda:BW727_100387"/>
<gene>
    <name evidence="2" type="ORF">BW727_100387</name>
</gene>
<evidence type="ECO:0000313" key="3">
    <source>
        <dbReference type="Proteomes" id="UP000188993"/>
    </source>
</evidence>
<sequence length="336" mass="36946">MELNEWIQAANQTFIAMKDPYESVEKVYPRALEKYSVGSRYMGVKNKSHIPRHLIEQLETFRYILHTLDKASMGGRAIDVSLINPISGRPMTGSSSGTAINVLLGINDLGIGTDGGGSVLAPAMAVQLFGFISPIIEQEHLEKFSSTSTDGIGFHASIGFMSREFEVILHAIQCVLPLEDTKTIASPRIFATGPLDDLDVAKNVKIVQTPNLFGERELLIEFLKENLSECDFLISKEGPVDFLGFGDTVLGHLGYEANRSQQSSGKGLIRVANMVDATALVVPTKDFACGYVLLCESTLPKVKAMLEFAKTIALSQDPLLKKYFQNIENYFPDEFV</sequence>
<dbReference type="Proteomes" id="UP000188993">
    <property type="component" value="Chromosome"/>
</dbReference>
<keyword evidence="3" id="KW-1185">Reference proteome</keyword>
<dbReference type="InterPro" id="IPR023631">
    <property type="entry name" value="Amidase_dom"/>
</dbReference>
<feature type="domain" description="Amidase" evidence="1">
    <location>
        <begin position="89"/>
        <end position="131"/>
    </location>
</feature>
<dbReference type="OrthoDB" id="3194737at2"/>
<dbReference type="RefSeq" id="WP_062468364.1">
    <property type="nucleotide sequence ID" value="NZ_BBYN01000007.1"/>
</dbReference>